<dbReference type="Pfam" id="PF01424">
    <property type="entry name" value="R3H"/>
    <property type="match status" value="1"/>
</dbReference>
<dbReference type="Proteomes" id="UP001194273">
    <property type="component" value="Unassembled WGS sequence"/>
</dbReference>
<dbReference type="PANTHER" id="PTHR35800">
    <property type="entry name" value="PROTEIN JAG"/>
    <property type="match status" value="1"/>
</dbReference>
<dbReference type="EMBL" id="JADCJZ010000001">
    <property type="protein sequence ID" value="MBE5023299.1"/>
    <property type="molecule type" value="Genomic_DNA"/>
</dbReference>
<dbReference type="CDD" id="cd02644">
    <property type="entry name" value="R3H_jag"/>
    <property type="match status" value="1"/>
</dbReference>
<dbReference type="PROSITE" id="PS51061">
    <property type="entry name" value="R3H"/>
    <property type="match status" value="1"/>
</dbReference>
<dbReference type="Gene3D" id="3.30.1370.50">
    <property type="entry name" value="R3H-like domain"/>
    <property type="match status" value="1"/>
</dbReference>
<dbReference type="InterPro" id="IPR015946">
    <property type="entry name" value="KH_dom-like_a/b"/>
</dbReference>
<proteinExistence type="predicted"/>
<dbReference type="SMART" id="SM00393">
    <property type="entry name" value="R3H"/>
    <property type="match status" value="1"/>
</dbReference>
<feature type="region of interest" description="Disordered" evidence="1">
    <location>
        <begin position="1"/>
        <end position="23"/>
    </location>
</feature>
<evidence type="ECO:0000256" key="1">
    <source>
        <dbReference type="SAM" id="MobiDB-lite"/>
    </source>
</evidence>
<feature type="compositionally biased region" description="Acidic residues" evidence="1">
    <location>
        <begin position="1"/>
        <end position="15"/>
    </location>
</feature>
<dbReference type="InterPro" id="IPR036867">
    <property type="entry name" value="R3H_dom_sf"/>
</dbReference>
<dbReference type="Pfam" id="PF13083">
    <property type="entry name" value="KH_KhpA-B"/>
    <property type="match status" value="1"/>
</dbReference>
<evidence type="ECO:0000313" key="4">
    <source>
        <dbReference type="Proteomes" id="UP001194273"/>
    </source>
</evidence>
<reference evidence="3 4" key="1">
    <citation type="submission" date="2020-10" db="EMBL/GenBank/DDBJ databases">
        <title>ChiBAC.</title>
        <authorList>
            <person name="Zenner C."/>
            <person name="Hitch T.C.A."/>
            <person name="Clavel T."/>
        </authorList>
    </citation>
    <scope>NUCLEOTIDE SEQUENCE [LARGE SCALE GENOMIC DNA]</scope>
    <source>
        <strain evidence="3 4">DSM 107455</strain>
    </source>
</reference>
<gene>
    <name evidence="3" type="ORF">INF26_00255</name>
</gene>
<evidence type="ECO:0000313" key="3">
    <source>
        <dbReference type="EMBL" id="MBE5023299.1"/>
    </source>
</evidence>
<dbReference type="PANTHER" id="PTHR35800:SF1">
    <property type="entry name" value="RNA-BINDING PROTEIN KHPB"/>
    <property type="match status" value="1"/>
</dbReference>
<dbReference type="InterPro" id="IPR034079">
    <property type="entry name" value="R3H_KhpB"/>
</dbReference>
<protein>
    <submittedName>
        <fullName evidence="3">KH domain-containing protein</fullName>
    </submittedName>
</protein>
<dbReference type="InterPro" id="IPR038008">
    <property type="entry name" value="Jag_KH"/>
</dbReference>
<dbReference type="RefSeq" id="WP_193528764.1">
    <property type="nucleotide sequence ID" value="NZ_JADCJZ010000001.1"/>
</dbReference>
<comment type="caution">
    <text evidence="3">The sequence shown here is derived from an EMBL/GenBank/DDBJ whole genome shotgun (WGS) entry which is preliminary data.</text>
</comment>
<accession>A0ABR9QQN5</accession>
<dbReference type="InterPro" id="IPR001374">
    <property type="entry name" value="R3H_dom"/>
</dbReference>
<name>A0ABR9QQN5_9ACTN</name>
<sequence length="195" mass="21717">MAEDTETQILEETEEQSAPTVVEDDFSDIRSRFEAGEELSDDEMDRIADLAVGYLKGILSLFGEDSCSIDEYDGENGELILDVNGGDLAVLIGRHGRTLDALQMVLTSLMSSRIKFYYPIVVDIEGYKSRRRKKLEDMARSSAARAKERGGKVTLSPMNAYERRIVHLALVGDEGVTTHSEGEEPERRVVITAVR</sequence>
<dbReference type="CDD" id="cd02414">
    <property type="entry name" value="KH-II_Jag"/>
    <property type="match status" value="1"/>
</dbReference>
<organism evidence="3 4">
    <name type="scientific">Thermophilibacter gallinarum</name>
    <dbReference type="NCBI Taxonomy" id="2779357"/>
    <lineage>
        <taxon>Bacteria</taxon>
        <taxon>Bacillati</taxon>
        <taxon>Actinomycetota</taxon>
        <taxon>Coriobacteriia</taxon>
        <taxon>Coriobacteriales</taxon>
        <taxon>Atopobiaceae</taxon>
        <taxon>Thermophilibacter</taxon>
    </lineage>
</organism>
<dbReference type="SUPFAM" id="SSF82708">
    <property type="entry name" value="R3H domain"/>
    <property type="match status" value="1"/>
</dbReference>
<keyword evidence="4" id="KW-1185">Reference proteome</keyword>
<dbReference type="Gene3D" id="3.30.300.20">
    <property type="match status" value="1"/>
</dbReference>
<dbReference type="InterPro" id="IPR039247">
    <property type="entry name" value="KhpB"/>
</dbReference>
<feature type="domain" description="R3H" evidence="2">
    <location>
        <begin position="129"/>
        <end position="195"/>
    </location>
</feature>
<evidence type="ECO:0000259" key="2">
    <source>
        <dbReference type="PROSITE" id="PS51061"/>
    </source>
</evidence>